<organism evidence="8 9">
    <name type="scientific">Dichotomopilus funicola</name>
    <dbReference type="NCBI Taxonomy" id="1934379"/>
    <lineage>
        <taxon>Eukaryota</taxon>
        <taxon>Fungi</taxon>
        <taxon>Dikarya</taxon>
        <taxon>Ascomycota</taxon>
        <taxon>Pezizomycotina</taxon>
        <taxon>Sordariomycetes</taxon>
        <taxon>Sordariomycetidae</taxon>
        <taxon>Sordariales</taxon>
        <taxon>Chaetomiaceae</taxon>
        <taxon>Dichotomopilus</taxon>
    </lineage>
</organism>
<feature type="compositionally biased region" description="Basic and acidic residues" evidence="6">
    <location>
        <begin position="434"/>
        <end position="446"/>
    </location>
</feature>
<proteinExistence type="predicted"/>
<evidence type="ECO:0000256" key="2">
    <source>
        <dbReference type="ARBA" id="ARBA00023015"/>
    </source>
</evidence>
<dbReference type="Pfam" id="PF23181">
    <property type="entry name" value="bHLH_INO4"/>
    <property type="match status" value="1"/>
</dbReference>
<protein>
    <recommendedName>
        <fullName evidence="7">BHLH domain-containing protein</fullName>
    </recommendedName>
</protein>
<feature type="compositionally biased region" description="Polar residues" evidence="6">
    <location>
        <begin position="125"/>
        <end position="151"/>
    </location>
</feature>
<reference evidence="8" key="2">
    <citation type="submission" date="2023-05" db="EMBL/GenBank/DDBJ databases">
        <authorList>
            <consortium name="Lawrence Berkeley National Laboratory"/>
            <person name="Steindorff A."/>
            <person name="Hensen N."/>
            <person name="Bonometti L."/>
            <person name="Westerberg I."/>
            <person name="Brannstrom I.O."/>
            <person name="Guillou S."/>
            <person name="Cros-Aarteil S."/>
            <person name="Calhoun S."/>
            <person name="Haridas S."/>
            <person name="Kuo A."/>
            <person name="Mondo S."/>
            <person name="Pangilinan J."/>
            <person name="Riley R."/>
            <person name="Labutti K."/>
            <person name="Andreopoulos B."/>
            <person name="Lipzen A."/>
            <person name="Chen C."/>
            <person name="Yanf M."/>
            <person name="Daum C."/>
            <person name="Ng V."/>
            <person name="Clum A."/>
            <person name="Ohm R."/>
            <person name="Martin F."/>
            <person name="Silar P."/>
            <person name="Natvig D."/>
            <person name="Lalanne C."/>
            <person name="Gautier V."/>
            <person name="Ament-Velasquez S.L."/>
            <person name="Kruys A."/>
            <person name="Hutchinson M.I."/>
            <person name="Powell A.J."/>
            <person name="Barry K."/>
            <person name="Miller A.N."/>
            <person name="Grigoriev I.V."/>
            <person name="Debuchy R."/>
            <person name="Gladieux P."/>
            <person name="Thoren M.H."/>
            <person name="Johannesson H."/>
        </authorList>
    </citation>
    <scope>NUCLEOTIDE SEQUENCE</scope>
    <source>
        <strain evidence="8">CBS 141.50</strain>
    </source>
</reference>
<dbReference type="PANTHER" id="PTHR15741:SF27">
    <property type="entry name" value="TRANSCRIPTION FACTOR AP-4"/>
    <property type="match status" value="1"/>
</dbReference>
<keyword evidence="5" id="KW-0539">Nucleus</keyword>
<evidence type="ECO:0000313" key="8">
    <source>
        <dbReference type="EMBL" id="KAK4140871.1"/>
    </source>
</evidence>
<dbReference type="GO" id="GO:0000978">
    <property type="term" value="F:RNA polymerase II cis-regulatory region sequence-specific DNA binding"/>
    <property type="evidence" value="ECO:0007669"/>
    <property type="project" value="TreeGrafter"/>
</dbReference>
<dbReference type="CDD" id="cd11404">
    <property type="entry name" value="bHLHzip_Mlx_like"/>
    <property type="match status" value="1"/>
</dbReference>
<evidence type="ECO:0000256" key="3">
    <source>
        <dbReference type="ARBA" id="ARBA00023125"/>
    </source>
</evidence>
<dbReference type="GO" id="GO:0046983">
    <property type="term" value="F:protein dimerization activity"/>
    <property type="evidence" value="ECO:0007669"/>
    <property type="project" value="InterPro"/>
</dbReference>
<dbReference type="PROSITE" id="PS50888">
    <property type="entry name" value="BHLH"/>
    <property type="match status" value="1"/>
</dbReference>
<accession>A0AAN6ZKM8</accession>
<name>A0AAN6ZKM8_9PEZI</name>
<dbReference type="Gene3D" id="4.10.280.10">
    <property type="entry name" value="Helix-loop-helix DNA-binding domain"/>
    <property type="match status" value="1"/>
</dbReference>
<feature type="compositionally biased region" description="Low complexity" evidence="6">
    <location>
        <begin position="364"/>
        <end position="373"/>
    </location>
</feature>
<dbReference type="RefSeq" id="XP_062634242.1">
    <property type="nucleotide sequence ID" value="XM_062781782.1"/>
</dbReference>
<comment type="subcellular location">
    <subcellularLocation>
        <location evidence="1">Nucleus</location>
    </subcellularLocation>
</comment>
<feature type="region of interest" description="Disordered" evidence="6">
    <location>
        <begin position="1"/>
        <end position="40"/>
    </location>
</feature>
<dbReference type="GO" id="GO:0005634">
    <property type="term" value="C:nucleus"/>
    <property type="evidence" value="ECO:0007669"/>
    <property type="project" value="UniProtKB-SubCell"/>
</dbReference>
<evidence type="ECO:0000256" key="1">
    <source>
        <dbReference type="ARBA" id="ARBA00004123"/>
    </source>
</evidence>
<evidence type="ECO:0000259" key="7">
    <source>
        <dbReference type="PROSITE" id="PS50888"/>
    </source>
</evidence>
<feature type="compositionally biased region" description="Low complexity" evidence="6">
    <location>
        <begin position="384"/>
        <end position="424"/>
    </location>
</feature>
<dbReference type="PANTHER" id="PTHR15741">
    <property type="entry name" value="BASIC HELIX-LOOP-HELIX ZIP TRANSCRIPTION FACTOR"/>
    <property type="match status" value="1"/>
</dbReference>
<dbReference type="AlphaFoldDB" id="A0AAN6ZKM8"/>
<evidence type="ECO:0000313" key="9">
    <source>
        <dbReference type="Proteomes" id="UP001302676"/>
    </source>
</evidence>
<dbReference type="InterPro" id="IPR052207">
    <property type="entry name" value="Max-like/E-box_TFs"/>
</dbReference>
<gene>
    <name evidence="8" type="ORF">C8A04DRAFT_31531</name>
</gene>
<evidence type="ECO:0000256" key="5">
    <source>
        <dbReference type="ARBA" id="ARBA00023242"/>
    </source>
</evidence>
<dbReference type="InterPro" id="IPR036638">
    <property type="entry name" value="HLH_DNA-bd_sf"/>
</dbReference>
<dbReference type="InterPro" id="IPR057072">
    <property type="entry name" value="bHLH_INO4"/>
</dbReference>
<dbReference type="EMBL" id="MU853621">
    <property type="protein sequence ID" value="KAK4140871.1"/>
    <property type="molecule type" value="Genomic_DNA"/>
</dbReference>
<reference evidence="8" key="1">
    <citation type="journal article" date="2023" name="Mol. Phylogenet. Evol.">
        <title>Genome-scale phylogeny and comparative genomics of the fungal order Sordariales.</title>
        <authorList>
            <person name="Hensen N."/>
            <person name="Bonometti L."/>
            <person name="Westerberg I."/>
            <person name="Brannstrom I.O."/>
            <person name="Guillou S."/>
            <person name="Cros-Aarteil S."/>
            <person name="Calhoun S."/>
            <person name="Haridas S."/>
            <person name="Kuo A."/>
            <person name="Mondo S."/>
            <person name="Pangilinan J."/>
            <person name="Riley R."/>
            <person name="LaButti K."/>
            <person name="Andreopoulos B."/>
            <person name="Lipzen A."/>
            <person name="Chen C."/>
            <person name="Yan M."/>
            <person name="Daum C."/>
            <person name="Ng V."/>
            <person name="Clum A."/>
            <person name="Steindorff A."/>
            <person name="Ohm R.A."/>
            <person name="Martin F."/>
            <person name="Silar P."/>
            <person name="Natvig D.O."/>
            <person name="Lalanne C."/>
            <person name="Gautier V."/>
            <person name="Ament-Velasquez S.L."/>
            <person name="Kruys A."/>
            <person name="Hutchinson M.I."/>
            <person name="Powell A.J."/>
            <person name="Barry K."/>
            <person name="Miller A.N."/>
            <person name="Grigoriev I.V."/>
            <person name="Debuchy R."/>
            <person name="Gladieux P."/>
            <person name="Hiltunen Thoren M."/>
            <person name="Johannesson H."/>
        </authorList>
    </citation>
    <scope>NUCLEOTIDE SEQUENCE</scope>
    <source>
        <strain evidence="8">CBS 141.50</strain>
    </source>
</reference>
<dbReference type="InterPro" id="IPR011598">
    <property type="entry name" value="bHLH_dom"/>
</dbReference>
<keyword evidence="9" id="KW-1185">Reference proteome</keyword>
<dbReference type="Proteomes" id="UP001302676">
    <property type="component" value="Unassembled WGS sequence"/>
</dbReference>
<feature type="region of interest" description="Disordered" evidence="6">
    <location>
        <begin position="280"/>
        <end position="446"/>
    </location>
</feature>
<keyword evidence="4" id="KW-0804">Transcription</keyword>
<dbReference type="GO" id="GO:0000981">
    <property type="term" value="F:DNA-binding transcription factor activity, RNA polymerase II-specific"/>
    <property type="evidence" value="ECO:0007669"/>
    <property type="project" value="TreeGrafter"/>
</dbReference>
<evidence type="ECO:0000256" key="4">
    <source>
        <dbReference type="ARBA" id="ARBA00023163"/>
    </source>
</evidence>
<sequence length="535" mass="57385">MDHQRFQPAIQQPIHHPTSHGVDREDSPGWDGPPLLNDTERQSMSDFFKSLAFLNNGSSMGAAELGGVCTQNWRQPSLVVGHSSSLGEPDDSIYDVLDTFGYPNQHHQSQQHPPQQPSFLGASELHTSTELGFEPSPSTLQFPQPLATPQNRYDAHHTPDAVAAAATLLGGSAGEFGLFFGQESQNPGPASQSMAPTQFQTTNERQVNHLQPTATHDPSMPLFRQLPNNTRSRLPFDVQFGSDPNFTNSSFVPSSAKDTEEAISASHMAHLDCLERNHSAAPTRETSPTAWGLQSPKAVGSGSMAAPARRRPSSHIPTIAEEPARRRRKTSKTGEVAVDTELALRTATGPTTSSIPRRHSHSIPEPNGNGNTPPTQPPKRQRKSIAALNTTSANNNSTTGNNKKSANALTTTPTPTTATTNTSSSRKKSPRQTLTDEQRRLNHVGSERRRRDLIKHGYDHIAALVPELKTNEVSKAEGLAKVADWILDVQNGNQRLEEMMERVLGGSSTGGDGNGSGNGGIGIGGVGTGVEAAVA</sequence>
<dbReference type="GeneID" id="87818395"/>
<dbReference type="SUPFAM" id="SSF47459">
    <property type="entry name" value="HLH, helix-loop-helix DNA-binding domain"/>
    <property type="match status" value="1"/>
</dbReference>
<evidence type="ECO:0000256" key="6">
    <source>
        <dbReference type="SAM" id="MobiDB-lite"/>
    </source>
</evidence>
<feature type="region of interest" description="Disordered" evidence="6">
    <location>
        <begin position="101"/>
        <end position="154"/>
    </location>
</feature>
<feature type="domain" description="BHLH" evidence="7">
    <location>
        <begin position="438"/>
        <end position="489"/>
    </location>
</feature>
<keyword evidence="2" id="KW-0805">Transcription regulation</keyword>
<comment type="caution">
    <text evidence="8">The sequence shown here is derived from an EMBL/GenBank/DDBJ whole genome shotgun (WGS) entry which is preliminary data.</text>
</comment>
<keyword evidence="3" id="KW-0238">DNA-binding</keyword>